<protein>
    <submittedName>
        <fullName evidence="7">Leucine rich repeat containing 45</fullName>
    </submittedName>
</protein>
<name>A0A671V4R7_SPAAU</name>
<dbReference type="PANTHER" id="PTHR23170">
    <property type="entry name" value="NY-REN-58 ANTIGEN"/>
    <property type="match status" value="1"/>
</dbReference>
<evidence type="ECO:0000256" key="6">
    <source>
        <dbReference type="SAM" id="MobiDB-lite"/>
    </source>
</evidence>
<sequence length="656" mass="75258">MEDFRRTYLRLCKDGGVEPQESVVAQLQENRAAQGSRLDLSGQSLSADTCSVLAKVLQKDTIFTEVSLSDCMLSEEALRIIMTWMTENFHQQLNAKYCLQGNNLRSKGAEVLGRLLARNKTLRRLVLEWNALGVWEEAFSLFCEGLASNSVLTHLDLRNNQIHHHGASELGLALKHNNTLEALDLRWNNIGLLGGRSLLEALQKNQSIVQLEMAGNNIPSDTLRALEQTTGHNTDRQSTLRENRSRSQVLGKEIHKLKEEKGQQVSVTPQNETTPMSTSAQIGQLQEALNERKSAVNSLTAKLQMTEAALALSDQKNHNMGELLTRVKAEKEDLRERQSRERKKEQEDSALREGKLLREIHNLTETNVQLRSKVEEMERRCKSQQQQIFDLKQELTNSTAELKLRLAQTEERLEIEKRRSKQALEDMDSLRQKEVEHVTRHLEESERALQERIFKMEGQRIQLEEVRVSMFRRHMHTISNICIQEHVSTLEEKLRLVRSSLQEVQHHCSQQKQTISELQVKNSQQSIEMDSLRRRIEELQQGLSGKDQEKVAEVSRVRVELQEQIGHLHAERTAQGGLKEKISALEREIKVLSSSHREALLDKESEMTSMLEKLRLREAEIQRMREDEAQRASYLQSAILAYVQGSPLGHYSSPKK</sequence>
<proteinExistence type="predicted"/>
<dbReference type="PANTHER" id="PTHR23170:SF3">
    <property type="entry name" value="LEUCINE-RICH REPEAT-CONTAINING PROTEIN 45"/>
    <property type="match status" value="1"/>
</dbReference>
<feature type="region of interest" description="Disordered" evidence="6">
    <location>
        <begin position="260"/>
        <end position="281"/>
    </location>
</feature>
<dbReference type="SUPFAM" id="SSF52047">
    <property type="entry name" value="RNI-like"/>
    <property type="match status" value="1"/>
</dbReference>
<evidence type="ECO:0000256" key="5">
    <source>
        <dbReference type="SAM" id="Coils"/>
    </source>
</evidence>
<evidence type="ECO:0000256" key="1">
    <source>
        <dbReference type="ARBA" id="ARBA00004300"/>
    </source>
</evidence>
<evidence type="ECO:0000256" key="3">
    <source>
        <dbReference type="ARBA" id="ARBA00023054"/>
    </source>
</evidence>
<dbReference type="Ensembl" id="ENSSAUT00010022365.1">
    <property type="protein sequence ID" value="ENSSAUP00010021153.1"/>
    <property type="gene ID" value="ENSSAUG00010008969.1"/>
</dbReference>
<evidence type="ECO:0000256" key="2">
    <source>
        <dbReference type="ARBA" id="ARBA00022490"/>
    </source>
</evidence>
<dbReference type="Pfam" id="PF13516">
    <property type="entry name" value="LRR_6"/>
    <property type="match status" value="2"/>
</dbReference>
<dbReference type="InterPro" id="IPR032675">
    <property type="entry name" value="LRR_dom_sf"/>
</dbReference>
<keyword evidence="8" id="KW-1185">Reference proteome</keyword>
<dbReference type="Gene3D" id="3.80.10.10">
    <property type="entry name" value="Ribonuclease Inhibitor"/>
    <property type="match status" value="2"/>
</dbReference>
<dbReference type="InterPro" id="IPR052116">
    <property type="entry name" value="Centro_Cilium_Assembly"/>
</dbReference>
<dbReference type="AlphaFoldDB" id="A0A671V4R7"/>
<reference evidence="7" key="1">
    <citation type="submission" date="2021-04" db="EMBL/GenBank/DDBJ databases">
        <authorList>
            <consortium name="Wellcome Sanger Institute Data Sharing"/>
        </authorList>
    </citation>
    <scope>NUCLEOTIDE SEQUENCE [LARGE SCALE GENOMIC DNA]</scope>
</reference>
<dbReference type="GO" id="GO:0005886">
    <property type="term" value="C:plasma membrane"/>
    <property type="evidence" value="ECO:0007669"/>
    <property type="project" value="TreeGrafter"/>
</dbReference>
<dbReference type="GeneTree" id="ENSGT00940000154003"/>
<organism evidence="7 8">
    <name type="scientific">Sparus aurata</name>
    <name type="common">Gilthead sea bream</name>
    <dbReference type="NCBI Taxonomy" id="8175"/>
    <lineage>
        <taxon>Eukaryota</taxon>
        <taxon>Metazoa</taxon>
        <taxon>Chordata</taxon>
        <taxon>Craniata</taxon>
        <taxon>Vertebrata</taxon>
        <taxon>Euteleostomi</taxon>
        <taxon>Actinopterygii</taxon>
        <taxon>Neopterygii</taxon>
        <taxon>Teleostei</taxon>
        <taxon>Neoteleostei</taxon>
        <taxon>Acanthomorphata</taxon>
        <taxon>Eupercaria</taxon>
        <taxon>Spariformes</taxon>
        <taxon>Sparidae</taxon>
        <taxon>Sparus</taxon>
    </lineage>
</organism>
<keyword evidence="4" id="KW-0206">Cytoskeleton</keyword>
<evidence type="ECO:0000313" key="8">
    <source>
        <dbReference type="Proteomes" id="UP000472265"/>
    </source>
</evidence>
<feature type="region of interest" description="Disordered" evidence="6">
    <location>
        <begin position="325"/>
        <end position="350"/>
    </location>
</feature>
<dbReference type="GO" id="GO:0005813">
    <property type="term" value="C:centrosome"/>
    <property type="evidence" value="ECO:0007669"/>
    <property type="project" value="UniProtKB-SubCell"/>
</dbReference>
<evidence type="ECO:0000256" key="4">
    <source>
        <dbReference type="ARBA" id="ARBA00023212"/>
    </source>
</evidence>
<reference evidence="7" key="2">
    <citation type="submission" date="2025-08" db="UniProtKB">
        <authorList>
            <consortium name="Ensembl"/>
        </authorList>
    </citation>
    <scope>IDENTIFICATION</scope>
</reference>
<feature type="compositionally biased region" description="Polar residues" evidence="6">
    <location>
        <begin position="263"/>
        <end position="281"/>
    </location>
</feature>
<dbReference type="Proteomes" id="UP000472265">
    <property type="component" value="Chromosome 20"/>
</dbReference>
<keyword evidence="2" id="KW-0963">Cytoplasm</keyword>
<evidence type="ECO:0000313" key="7">
    <source>
        <dbReference type="Ensembl" id="ENSSAUP00010021153.1"/>
    </source>
</evidence>
<dbReference type="SMART" id="SM00368">
    <property type="entry name" value="LRR_RI"/>
    <property type="match status" value="3"/>
</dbReference>
<keyword evidence="3 5" id="KW-0175">Coiled coil</keyword>
<reference evidence="7" key="3">
    <citation type="submission" date="2025-09" db="UniProtKB">
        <authorList>
            <consortium name="Ensembl"/>
        </authorList>
    </citation>
    <scope>IDENTIFICATION</scope>
</reference>
<comment type="subcellular location">
    <subcellularLocation>
        <location evidence="1">Cytoplasm</location>
        <location evidence="1">Cytoskeleton</location>
        <location evidence="1">Microtubule organizing center</location>
        <location evidence="1">Centrosome</location>
    </subcellularLocation>
</comment>
<feature type="coiled-coil region" evidence="5">
    <location>
        <begin position="515"/>
        <end position="549"/>
    </location>
</feature>
<dbReference type="InterPro" id="IPR001611">
    <property type="entry name" value="Leu-rich_rpt"/>
</dbReference>
<accession>A0A671V4R7</accession>
<gene>
    <name evidence="7" type="primary">LRRC45</name>
    <name evidence="7" type="synonym">lrrc45</name>
</gene>